<evidence type="ECO:0000313" key="2">
    <source>
        <dbReference type="Proteomes" id="UP001623330"/>
    </source>
</evidence>
<comment type="caution">
    <text evidence="1">The sequence shown here is derived from an EMBL/GenBank/DDBJ whole genome shotgun (WGS) entry which is preliminary data.</text>
</comment>
<reference evidence="1 2" key="1">
    <citation type="submission" date="2024-05" db="EMBL/GenBank/DDBJ databases">
        <title>Long read based assembly of the Candida bracarensis genome reveals expanded adhesin content.</title>
        <authorList>
            <person name="Marcet-Houben M."/>
            <person name="Ksiezopolska E."/>
            <person name="Gabaldon T."/>
        </authorList>
    </citation>
    <scope>NUCLEOTIDE SEQUENCE [LARGE SCALE GENOMIC DNA]</scope>
    <source>
        <strain evidence="1 2">CBM6</strain>
    </source>
</reference>
<keyword evidence="2" id="KW-1185">Reference proteome</keyword>
<sequence>MLEELLKELYDKNFPEEELLPVVICSQSAVELKYFELQCFEGRIKFQDPVTSFDYFPYKVDDSVSQNTTLELYALITSFDRTHSKTFSKILDDKKDRVKWVFLLDWTQMCQGTWMRYINNQLNDLIENGYTIDNSNIIIWCLNSNNIYDIQRNDVRWEPYHFDYLQQCLRSQIYYVHGSLVYHNSERSRINYQRLFVDLCLYEHDHNNTTNNKLKQYTEMVKLSEICIPFGMDSPELIQTIDENFDPSKVRSPDFIEKYYEKVIPSLELPSKHPIKVKDSIPFIDIQKELQIMYDHSKEKSRESLHKK</sequence>
<proteinExistence type="predicted"/>
<name>A0ABR4NRP4_9SACH</name>
<gene>
    <name evidence="1" type="ORF">RNJ44_00594</name>
</gene>
<protein>
    <submittedName>
        <fullName evidence="1">Uncharacterized protein</fullName>
    </submittedName>
</protein>
<dbReference type="Proteomes" id="UP001623330">
    <property type="component" value="Unassembled WGS sequence"/>
</dbReference>
<dbReference type="EMBL" id="JBEVYD010000008">
    <property type="protein sequence ID" value="KAL3230955.1"/>
    <property type="molecule type" value="Genomic_DNA"/>
</dbReference>
<evidence type="ECO:0000313" key="1">
    <source>
        <dbReference type="EMBL" id="KAL3230955.1"/>
    </source>
</evidence>
<accession>A0ABR4NRP4</accession>
<organism evidence="1 2">
    <name type="scientific">Nakaseomyces bracarensis</name>
    <dbReference type="NCBI Taxonomy" id="273131"/>
    <lineage>
        <taxon>Eukaryota</taxon>
        <taxon>Fungi</taxon>
        <taxon>Dikarya</taxon>
        <taxon>Ascomycota</taxon>
        <taxon>Saccharomycotina</taxon>
        <taxon>Saccharomycetes</taxon>
        <taxon>Saccharomycetales</taxon>
        <taxon>Saccharomycetaceae</taxon>
        <taxon>Nakaseomyces</taxon>
    </lineage>
</organism>